<sequence length="513" mass="56317">MDDDLFQVLQWDKSDPNTPTLSLQGIKMTPQHSARIIEEISSSMSGLSIDLNQSANDILRSRSRLSLPQQSPSASPQSSGKGRKRDEAKDARTSSPGRKENKLPANPPSDSSLMRDIFSKDLDLSAMGEIDFSGGLESPPSILNSYQESLRNNKPAPTGTSVPAPKGFDMPPIVLEEESAEVGHNTGLQSHDPFKVPDPNRFLDFKPPSSSGSPAVPGNFSVPTVSAPRAGYQQQRQQQPTQQQQRQHRHQHQQLQSQERQRYQGAFDHHQEVKSGFIPAPAPRSNMSMPNPAFQQQQVQAQIRSQIGSRVAPPGYTLRVHYFENTKYIGPTTLNRPHYKSKQTWEWDVYPHGVSRQNGKIRLQIKQKGGNPTYPTFPNTLEGVLAAAMFRDKQALKLWKEGKLVRMPKINFDHPKEMLQKPKANSAVPKHHPSSTTAAPAGPPQNITTATTPAPAPHTSTAHASTPNPAPFLNLNGNTAVPPPAVTAATHSSDPFGHPEPLDLSSMPNIDFA</sequence>
<feature type="region of interest" description="Disordered" evidence="1">
    <location>
        <begin position="62"/>
        <end position="114"/>
    </location>
</feature>
<dbReference type="EMBL" id="HBIV01023239">
    <property type="protein sequence ID" value="CAE0665094.1"/>
    <property type="molecule type" value="Transcribed_RNA"/>
</dbReference>
<accession>A0A7S4DR91</accession>
<feature type="compositionally biased region" description="Low complexity" evidence="1">
    <location>
        <begin position="233"/>
        <end position="245"/>
    </location>
</feature>
<feature type="compositionally biased region" description="Basic and acidic residues" evidence="1">
    <location>
        <begin position="84"/>
        <end position="102"/>
    </location>
</feature>
<proteinExistence type="predicted"/>
<evidence type="ECO:0000256" key="1">
    <source>
        <dbReference type="SAM" id="MobiDB-lite"/>
    </source>
</evidence>
<organism evidence="2">
    <name type="scientific">Lotharella globosa</name>
    <dbReference type="NCBI Taxonomy" id="91324"/>
    <lineage>
        <taxon>Eukaryota</taxon>
        <taxon>Sar</taxon>
        <taxon>Rhizaria</taxon>
        <taxon>Cercozoa</taxon>
        <taxon>Chlorarachniophyceae</taxon>
        <taxon>Lotharella</taxon>
    </lineage>
</organism>
<protein>
    <submittedName>
        <fullName evidence="2">Uncharacterized protein</fullName>
    </submittedName>
</protein>
<evidence type="ECO:0000313" key="2">
    <source>
        <dbReference type="EMBL" id="CAE0665094.1"/>
    </source>
</evidence>
<feature type="region of interest" description="Disordered" evidence="1">
    <location>
        <begin position="421"/>
        <end position="513"/>
    </location>
</feature>
<feature type="region of interest" description="Disordered" evidence="1">
    <location>
        <begin position="182"/>
        <end position="264"/>
    </location>
</feature>
<feature type="compositionally biased region" description="Low complexity" evidence="1">
    <location>
        <begin position="448"/>
        <end position="467"/>
    </location>
</feature>
<feature type="compositionally biased region" description="Low complexity" evidence="1">
    <location>
        <begin position="207"/>
        <end position="218"/>
    </location>
</feature>
<dbReference type="AlphaFoldDB" id="A0A7S4DR91"/>
<feature type="compositionally biased region" description="Low complexity" evidence="1">
    <location>
        <begin position="64"/>
        <end position="79"/>
    </location>
</feature>
<gene>
    <name evidence="2" type="ORF">LGLO00237_LOCUS16699</name>
</gene>
<reference evidence="2" key="1">
    <citation type="submission" date="2021-01" db="EMBL/GenBank/DDBJ databases">
        <authorList>
            <person name="Corre E."/>
            <person name="Pelletier E."/>
            <person name="Niang G."/>
            <person name="Scheremetjew M."/>
            <person name="Finn R."/>
            <person name="Kale V."/>
            <person name="Holt S."/>
            <person name="Cochrane G."/>
            <person name="Meng A."/>
            <person name="Brown T."/>
            <person name="Cohen L."/>
        </authorList>
    </citation>
    <scope>NUCLEOTIDE SEQUENCE</scope>
    <source>
        <strain evidence="2">CCCM811</strain>
    </source>
</reference>
<name>A0A7S4DR91_9EUKA</name>